<organism evidence="1 2">
    <name type="scientific">Popillia japonica</name>
    <name type="common">Japanese beetle</name>
    <dbReference type="NCBI Taxonomy" id="7064"/>
    <lineage>
        <taxon>Eukaryota</taxon>
        <taxon>Metazoa</taxon>
        <taxon>Ecdysozoa</taxon>
        <taxon>Arthropoda</taxon>
        <taxon>Hexapoda</taxon>
        <taxon>Insecta</taxon>
        <taxon>Pterygota</taxon>
        <taxon>Neoptera</taxon>
        <taxon>Endopterygota</taxon>
        <taxon>Coleoptera</taxon>
        <taxon>Polyphaga</taxon>
        <taxon>Scarabaeiformia</taxon>
        <taxon>Scarabaeidae</taxon>
        <taxon>Rutelinae</taxon>
        <taxon>Popillia</taxon>
    </lineage>
</organism>
<evidence type="ECO:0008006" key="3">
    <source>
        <dbReference type="Google" id="ProtNLM"/>
    </source>
</evidence>
<gene>
    <name evidence="1" type="ORF">QE152_g11360</name>
</gene>
<protein>
    <recommendedName>
        <fullName evidence="3">DUF4817 domain-containing protein</fullName>
    </recommendedName>
</protein>
<dbReference type="Proteomes" id="UP001458880">
    <property type="component" value="Unassembled WGS sequence"/>
</dbReference>
<reference evidence="1 2" key="1">
    <citation type="journal article" date="2024" name="BMC Genomics">
        <title>De novo assembly and annotation of Popillia japonica's genome with initial clues to its potential as an invasive pest.</title>
        <authorList>
            <person name="Cucini C."/>
            <person name="Boschi S."/>
            <person name="Funari R."/>
            <person name="Cardaioli E."/>
            <person name="Iannotti N."/>
            <person name="Marturano G."/>
            <person name="Paoli F."/>
            <person name="Bruttini M."/>
            <person name="Carapelli A."/>
            <person name="Frati F."/>
            <person name="Nardi F."/>
        </authorList>
    </citation>
    <scope>NUCLEOTIDE SEQUENCE [LARGE SCALE GENOMIC DNA]</scope>
    <source>
        <strain evidence="1">DMR45628</strain>
    </source>
</reference>
<name>A0AAW1LSA2_POPJA</name>
<evidence type="ECO:0000313" key="2">
    <source>
        <dbReference type="Proteomes" id="UP001458880"/>
    </source>
</evidence>
<sequence length="96" mass="11106">MMVWEYGNIGYGVRMSRFAKVVHLFNELHPDRNSSSKYTVLRTLSRFRETGRVEDRPKVGRLIAVTNEENSANVMLDVVENPKTSIQLLALNHNMR</sequence>
<dbReference type="AlphaFoldDB" id="A0AAW1LSA2"/>
<accession>A0AAW1LSA2</accession>
<proteinExistence type="predicted"/>
<comment type="caution">
    <text evidence="1">The sequence shown here is derived from an EMBL/GenBank/DDBJ whole genome shotgun (WGS) entry which is preliminary data.</text>
</comment>
<dbReference type="EMBL" id="JASPKY010000110">
    <property type="protein sequence ID" value="KAK9736676.1"/>
    <property type="molecule type" value="Genomic_DNA"/>
</dbReference>
<keyword evidence="2" id="KW-1185">Reference proteome</keyword>
<evidence type="ECO:0000313" key="1">
    <source>
        <dbReference type="EMBL" id="KAK9736676.1"/>
    </source>
</evidence>